<keyword evidence="5 8" id="KW-1133">Transmembrane helix</keyword>
<accession>G5IN91</accession>
<organism evidence="9 10">
    <name type="scientific">Hungatella hathewayi WAL-18680</name>
    <dbReference type="NCBI Taxonomy" id="742737"/>
    <lineage>
        <taxon>Bacteria</taxon>
        <taxon>Bacillati</taxon>
        <taxon>Bacillota</taxon>
        <taxon>Clostridia</taxon>
        <taxon>Lachnospirales</taxon>
        <taxon>Lachnospiraceae</taxon>
        <taxon>Hungatella</taxon>
    </lineage>
</organism>
<dbReference type="InterPro" id="IPR050277">
    <property type="entry name" value="Sodium:Solute_Symporter"/>
</dbReference>
<keyword evidence="10" id="KW-1185">Reference proteome</keyword>
<dbReference type="InterPro" id="IPR038377">
    <property type="entry name" value="Na/Glc_symporter_sf"/>
</dbReference>
<comment type="caution">
    <text evidence="9">The sequence shown here is derived from an EMBL/GenBank/DDBJ whole genome shotgun (WGS) entry which is preliminary data.</text>
</comment>
<evidence type="ECO:0000256" key="8">
    <source>
        <dbReference type="SAM" id="Phobius"/>
    </source>
</evidence>
<dbReference type="InterPro" id="IPR001734">
    <property type="entry name" value="Na/solute_symporter"/>
</dbReference>
<dbReference type="CDD" id="cd10322">
    <property type="entry name" value="SLC5sbd"/>
    <property type="match status" value="1"/>
</dbReference>
<feature type="transmembrane region" description="Helical" evidence="8">
    <location>
        <begin position="182"/>
        <end position="200"/>
    </location>
</feature>
<evidence type="ECO:0000256" key="3">
    <source>
        <dbReference type="ARBA" id="ARBA00022448"/>
    </source>
</evidence>
<dbReference type="PATRIC" id="fig|742737.3.peg.4954"/>
<dbReference type="RefSeq" id="WP_006782957.1">
    <property type="nucleotide sequence ID" value="NZ_CP040506.1"/>
</dbReference>
<evidence type="ECO:0000256" key="4">
    <source>
        <dbReference type="ARBA" id="ARBA00022692"/>
    </source>
</evidence>
<dbReference type="Gene3D" id="1.20.1730.10">
    <property type="entry name" value="Sodium/glucose cotransporter"/>
    <property type="match status" value="1"/>
</dbReference>
<feature type="transmembrane region" description="Helical" evidence="8">
    <location>
        <begin position="406"/>
        <end position="424"/>
    </location>
</feature>
<dbReference type="PANTHER" id="PTHR48086">
    <property type="entry name" value="SODIUM/PROLINE SYMPORTER-RELATED"/>
    <property type="match status" value="1"/>
</dbReference>
<evidence type="ECO:0008006" key="11">
    <source>
        <dbReference type="Google" id="ProtNLM"/>
    </source>
</evidence>
<feature type="transmembrane region" description="Helical" evidence="8">
    <location>
        <begin position="73"/>
        <end position="91"/>
    </location>
</feature>
<keyword evidence="6 8" id="KW-0472">Membrane</keyword>
<dbReference type="EMBL" id="ADLN01000127">
    <property type="protein sequence ID" value="EHI57062.1"/>
    <property type="molecule type" value="Genomic_DNA"/>
</dbReference>
<evidence type="ECO:0000313" key="9">
    <source>
        <dbReference type="EMBL" id="EHI57062.1"/>
    </source>
</evidence>
<feature type="transmembrane region" description="Helical" evidence="8">
    <location>
        <begin position="6"/>
        <end position="23"/>
    </location>
</feature>
<sequence length="474" mass="50986">MNTLNAIVIPVYLLIITAMIVYYGRKAKTFKDYALAGGNLPWPVICGTIIATSIGGGSMMGYVGSFYQYGVMYFRMVLGSLASQLILIFFLSERIKRLNIYTIADIFEMRYGKKAQLIAGVINMFVGVAVGVAMLSSLISLLSNYVGISENLAGIIGVLLLSITVTMGGLTGAAITDTIQSAVIIGGALTVSVTAFVKAGGIQGFSQLPAQMTHMGAQNIPPMLFWGMVASAFFVNFADQASMFQRINAARTPKDAKKALLAGAIFVAVCMGLVMVMGLSAKLVLGDGIAENQVITELLKHVHPVVGVLYASAIIAAVITTANAMYLSASMTFSRDLVKQFVPALTDRQMIRISRVFVWVTAVLSFIVVHYQPSIMKWILIGYTSITCLVLPLYGGLVTKKATPASGQWSLALSIIGVIVWETLGSPWDINSVFVALLLGTVGFVLGFFDKRGVTEEQMRLVDSFKLGGREQRK</sequence>
<dbReference type="AlphaFoldDB" id="G5IN91"/>
<feature type="transmembrane region" description="Helical" evidence="8">
    <location>
        <begin position="375"/>
        <end position="394"/>
    </location>
</feature>
<keyword evidence="4 8" id="KW-0812">Transmembrane</keyword>
<evidence type="ECO:0000256" key="7">
    <source>
        <dbReference type="RuleBase" id="RU362091"/>
    </source>
</evidence>
<keyword evidence="3" id="KW-0813">Transport</keyword>
<protein>
    <recommendedName>
        <fullName evidence="11">Sodium:solute symporter family protein</fullName>
    </recommendedName>
</protein>
<proteinExistence type="inferred from homology"/>
<evidence type="ECO:0000256" key="6">
    <source>
        <dbReference type="ARBA" id="ARBA00023136"/>
    </source>
</evidence>
<dbReference type="Pfam" id="PF00474">
    <property type="entry name" value="SSF"/>
    <property type="match status" value="1"/>
</dbReference>
<dbReference type="GO" id="GO:0022857">
    <property type="term" value="F:transmembrane transporter activity"/>
    <property type="evidence" value="ECO:0007669"/>
    <property type="project" value="InterPro"/>
</dbReference>
<feature type="transmembrane region" description="Helical" evidence="8">
    <location>
        <begin position="220"/>
        <end position="238"/>
    </location>
</feature>
<gene>
    <name evidence="9" type="ORF">HMPREF9473_04969</name>
</gene>
<evidence type="ECO:0000256" key="1">
    <source>
        <dbReference type="ARBA" id="ARBA00004141"/>
    </source>
</evidence>
<reference evidence="9 10" key="1">
    <citation type="submission" date="2011-08" db="EMBL/GenBank/DDBJ databases">
        <title>The Genome Sequence of Clostridium hathewayi WAL-18680.</title>
        <authorList>
            <consortium name="The Broad Institute Genome Sequencing Platform"/>
            <person name="Earl A."/>
            <person name="Ward D."/>
            <person name="Feldgarden M."/>
            <person name="Gevers D."/>
            <person name="Finegold S.M."/>
            <person name="Summanen P.H."/>
            <person name="Molitoris D.R."/>
            <person name="Song M."/>
            <person name="Daigneault M."/>
            <person name="Allen-Vercoe E."/>
            <person name="Young S.K."/>
            <person name="Zeng Q."/>
            <person name="Gargeya S."/>
            <person name="Fitzgerald M."/>
            <person name="Haas B."/>
            <person name="Abouelleil A."/>
            <person name="Alvarado L."/>
            <person name="Arachchi H.M."/>
            <person name="Berlin A."/>
            <person name="Brown A."/>
            <person name="Chapman S.B."/>
            <person name="Chen Z."/>
            <person name="Dunbar C."/>
            <person name="Freedman E."/>
            <person name="Gearin G."/>
            <person name="Gellesch M."/>
            <person name="Goldberg J."/>
            <person name="Griggs A."/>
            <person name="Gujja S."/>
            <person name="Heiman D."/>
            <person name="Howarth C."/>
            <person name="Larson L."/>
            <person name="Lui A."/>
            <person name="MacDonald P.J.P."/>
            <person name="Montmayeur A."/>
            <person name="Murphy C."/>
            <person name="Neiman D."/>
            <person name="Pearson M."/>
            <person name="Priest M."/>
            <person name="Roberts A."/>
            <person name="Saif S."/>
            <person name="Shea T."/>
            <person name="Shenoy N."/>
            <person name="Sisk P."/>
            <person name="Stolte C."/>
            <person name="Sykes S."/>
            <person name="Wortman J."/>
            <person name="Nusbaum C."/>
            <person name="Birren B."/>
        </authorList>
    </citation>
    <scope>NUCLEOTIDE SEQUENCE [LARGE SCALE GENOMIC DNA]</scope>
    <source>
        <strain evidence="9 10">WAL-18680</strain>
    </source>
</reference>
<feature type="transmembrane region" description="Helical" evidence="8">
    <location>
        <begin position="350"/>
        <end position="369"/>
    </location>
</feature>
<dbReference type="GO" id="GO:0005886">
    <property type="term" value="C:plasma membrane"/>
    <property type="evidence" value="ECO:0007669"/>
    <property type="project" value="TreeGrafter"/>
</dbReference>
<evidence type="ECO:0000256" key="2">
    <source>
        <dbReference type="ARBA" id="ARBA00006434"/>
    </source>
</evidence>
<feature type="transmembrane region" description="Helical" evidence="8">
    <location>
        <begin position="430"/>
        <end position="449"/>
    </location>
</feature>
<comment type="subcellular location">
    <subcellularLocation>
        <location evidence="1">Membrane</location>
        <topology evidence="1">Multi-pass membrane protein</topology>
    </subcellularLocation>
</comment>
<feature type="transmembrane region" description="Helical" evidence="8">
    <location>
        <begin position="259"/>
        <end position="285"/>
    </location>
</feature>
<evidence type="ECO:0000256" key="5">
    <source>
        <dbReference type="ARBA" id="ARBA00022989"/>
    </source>
</evidence>
<comment type="similarity">
    <text evidence="2 7">Belongs to the sodium:solute symporter (SSF) (TC 2.A.21) family.</text>
</comment>
<evidence type="ECO:0000313" key="10">
    <source>
        <dbReference type="Proteomes" id="UP000005384"/>
    </source>
</evidence>
<dbReference type="PROSITE" id="PS50283">
    <property type="entry name" value="NA_SOLUT_SYMP_3"/>
    <property type="match status" value="1"/>
</dbReference>
<feature type="transmembrane region" description="Helical" evidence="8">
    <location>
        <begin position="152"/>
        <end position="175"/>
    </location>
</feature>
<feature type="transmembrane region" description="Helical" evidence="8">
    <location>
        <begin position="305"/>
        <end position="329"/>
    </location>
</feature>
<dbReference type="PANTHER" id="PTHR48086:SF7">
    <property type="entry name" value="SODIUM-SOLUTE SYMPORTER-RELATED"/>
    <property type="match status" value="1"/>
</dbReference>
<feature type="transmembrane region" description="Helical" evidence="8">
    <location>
        <begin position="117"/>
        <end position="140"/>
    </location>
</feature>
<name>G5IN91_9FIRM</name>
<dbReference type="Proteomes" id="UP000005384">
    <property type="component" value="Unassembled WGS sequence"/>
</dbReference>
<dbReference type="OrthoDB" id="9814523at2"/>
<feature type="transmembrane region" description="Helical" evidence="8">
    <location>
        <begin position="44"/>
        <end position="67"/>
    </location>
</feature>
<dbReference type="HOGENOM" id="CLU_018808_15_3_9"/>